<keyword evidence="8" id="KW-0812">Transmembrane</keyword>
<dbReference type="AlphaFoldDB" id="A0A5K1J7D1"/>
<proteinExistence type="predicted"/>
<keyword evidence="8" id="KW-1133">Transmembrane helix</keyword>
<feature type="binding site" evidence="6">
    <location>
        <position position="248"/>
    </location>
    <ligand>
        <name>Zn(2+)</name>
        <dbReference type="ChEBI" id="CHEBI:29105"/>
    </ligand>
</feature>
<feature type="binding site" evidence="5">
    <location>
        <position position="13"/>
    </location>
    <ligand>
        <name>ATP</name>
        <dbReference type="ChEBI" id="CHEBI:30616"/>
    </ligand>
</feature>
<sequence>MAFSNEQLERYSRHIILKEVGVKGQKKLLNARVLIIGAGGLGAPAALYLAAAGVGTIGIVDADEVDLSNLQRQVIHATSNIGEPKVESAKETMEDINPDVTVNTYQEFVDSTNIAELIADYDFVIDGVDNFPTKFLINDACVMAKKPFVHAGIIRFKGQLMTYVPGEGPCYRCVFKTMPPKDAVPTCKQAGVIGAMAGVIGCLEALEAIKYILGIGNLLTGKLLTYDALAGDFHTIKLPPADPNCAICGEHPTITELIDYEQPECADAAHGVSLKVGE</sequence>
<dbReference type="EMBL" id="CABWIE010000030">
    <property type="protein sequence ID" value="VWL99360.1"/>
    <property type="molecule type" value="Genomic_DNA"/>
</dbReference>
<keyword evidence="1 10" id="KW-0808">Transferase</keyword>
<dbReference type="PANTHER" id="PTHR10953:SF102">
    <property type="entry name" value="ADENYLYLTRANSFERASE AND SULFURTRANSFERASE MOCS3"/>
    <property type="match status" value="1"/>
</dbReference>
<dbReference type="PANTHER" id="PTHR10953">
    <property type="entry name" value="UBIQUITIN-ACTIVATING ENZYME E1"/>
    <property type="match status" value="1"/>
</dbReference>
<dbReference type="CDD" id="cd00757">
    <property type="entry name" value="ThiF_MoeB_HesA_family"/>
    <property type="match status" value="1"/>
</dbReference>
<dbReference type="GO" id="GO:0016779">
    <property type="term" value="F:nucleotidyltransferase activity"/>
    <property type="evidence" value="ECO:0007669"/>
    <property type="project" value="UniProtKB-KW"/>
</dbReference>
<dbReference type="InterPro" id="IPR045886">
    <property type="entry name" value="ThiF/MoeB/HesA"/>
</dbReference>
<dbReference type="Pfam" id="PF00899">
    <property type="entry name" value="ThiF"/>
    <property type="match status" value="1"/>
</dbReference>
<keyword evidence="6" id="KW-0862">Zinc</keyword>
<keyword evidence="3 5" id="KW-0067">ATP-binding</keyword>
<evidence type="ECO:0000256" key="3">
    <source>
        <dbReference type="ARBA" id="ARBA00022840"/>
    </source>
</evidence>
<dbReference type="RefSeq" id="WP_152076762.1">
    <property type="nucleotide sequence ID" value="NZ_CAAKNU010000106.1"/>
</dbReference>
<dbReference type="GO" id="GO:0046872">
    <property type="term" value="F:metal ion binding"/>
    <property type="evidence" value="ECO:0007669"/>
    <property type="project" value="UniProtKB-KW"/>
</dbReference>
<feature type="binding site" evidence="5">
    <location>
        <position position="85"/>
    </location>
    <ligand>
        <name>ATP</name>
        <dbReference type="ChEBI" id="CHEBI:30616"/>
    </ligand>
</feature>
<dbReference type="GO" id="GO:0005829">
    <property type="term" value="C:cytosol"/>
    <property type="evidence" value="ECO:0007669"/>
    <property type="project" value="TreeGrafter"/>
</dbReference>
<dbReference type="Gene3D" id="3.40.50.720">
    <property type="entry name" value="NAD(P)-binding Rossmann-like Domain"/>
    <property type="match status" value="1"/>
</dbReference>
<dbReference type="SUPFAM" id="SSF69572">
    <property type="entry name" value="Activating enzymes of the ubiquitin-like proteins"/>
    <property type="match status" value="1"/>
</dbReference>
<reference evidence="10 11" key="1">
    <citation type="submission" date="2019-10" db="EMBL/GenBank/DDBJ databases">
        <authorList>
            <person name="Wolf R A."/>
        </authorList>
    </citation>
    <scope>NUCLEOTIDE SEQUENCE [LARGE SCALE GENOMIC DNA]</scope>
    <source>
        <strain evidence="10">Collinsella_aerofaciens_MC2</strain>
    </source>
</reference>
<evidence type="ECO:0000256" key="6">
    <source>
        <dbReference type="PIRSR" id="PIRSR612731-3"/>
    </source>
</evidence>
<comment type="cofactor">
    <cofactor evidence="6">
        <name>Zn(2+)</name>
        <dbReference type="ChEBI" id="CHEBI:29105"/>
    </cofactor>
    <text evidence="6">Binds 1 zinc ion per subunit.</text>
</comment>
<gene>
    <name evidence="10" type="primary">moeZ</name>
    <name evidence="10" type="ORF">KCJAJFAP_00590</name>
</gene>
<feature type="binding site" evidence="5">
    <location>
        <position position="72"/>
    </location>
    <ligand>
        <name>ATP</name>
        <dbReference type="ChEBI" id="CHEBI:30616"/>
    </ligand>
</feature>
<feature type="domain" description="THIF-type NAD/FAD binding fold" evidence="9">
    <location>
        <begin position="11"/>
        <end position="246"/>
    </location>
</feature>
<evidence type="ECO:0000256" key="7">
    <source>
        <dbReference type="PIRSR" id="PIRSR612731-4"/>
    </source>
</evidence>
<feature type="binding site" evidence="5">
    <location>
        <position position="40"/>
    </location>
    <ligand>
        <name>ATP</name>
        <dbReference type="ChEBI" id="CHEBI:30616"/>
    </ligand>
</feature>
<dbReference type="InterPro" id="IPR035985">
    <property type="entry name" value="Ubiquitin-activating_enz"/>
</dbReference>
<evidence type="ECO:0000256" key="1">
    <source>
        <dbReference type="ARBA" id="ARBA00022679"/>
    </source>
</evidence>
<feature type="active site" description="Glycyl persulfide ester intermediate" evidence="4">
    <location>
        <position position="187"/>
    </location>
</feature>
<organism evidence="10 11">
    <name type="scientific">Collinsella aerofaciens</name>
    <dbReference type="NCBI Taxonomy" id="74426"/>
    <lineage>
        <taxon>Bacteria</taxon>
        <taxon>Bacillati</taxon>
        <taxon>Actinomycetota</taxon>
        <taxon>Coriobacteriia</taxon>
        <taxon>Coriobacteriales</taxon>
        <taxon>Coriobacteriaceae</taxon>
        <taxon>Collinsella</taxon>
    </lineage>
</organism>
<dbReference type="GO" id="GO:0008146">
    <property type="term" value="F:sulfotransferase activity"/>
    <property type="evidence" value="ECO:0007669"/>
    <property type="project" value="TreeGrafter"/>
</dbReference>
<feature type="cross-link" description="Glycyl cysteine dithioester (Cys-Gly) (interchain with G-Cter in ThiS)" evidence="7">
    <location>
        <position position="187"/>
    </location>
</feature>
<dbReference type="GO" id="GO:0004792">
    <property type="term" value="F:thiosulfate-cyanide sulfurtransferase activity"/>
    <property type="evidence" value="ECO:0007669"/>
    <property type="project" value="TreeGrafter"/>
</dbReference>
<dbReference type="NCBIfam" id="TIGR02356">
    <property type="entry name" value="adenyl_thiF"/>
    <property type="match status" value="1"/>
</dbReference>
<protein>
    <submittedName>
        <fullName evidence="10">Putative adenylyltransferase/sulfurtransferase MoeZ</fullName>
    </submittedName>
</protein>
<feature type="binding site" evidence="6">
    <location>
        <position position="245"/>
    </location>
    <ligand>
        <name>Zn(2+)</name>
        <dbReference type="ChEBI" id="CHEBI:29105"/>
    </ligand>
</feature>
<name>A0A5K1J7D1_9ACTN</name>
<dbReference type="InterPro" id="IPR012731">
    <property type="entry name" value="Adenyl_ThiF"/>
</dbReference>
<feature type="binding site" evidence="5">
    <location>
        <begin position="129"/>
        <end position="133"/>
    </location>
    <ligand>
        <name>ATP</name>
        <dbReference type="ChEBI" id="CHEBI:30616"/>
    </ligand>
</feature>
<dbReference type="NCBIfam" id="NF004281">
    <property type="entry name" value="PRK05690.1"/>
    <property type="match status" value="1"/>
</dbReference>
<dbReference type="Proteomes" id="UP000361836">
    <property type="component" value="Unassembled WGS sequence"/>
</dbReference>
<evidence type="ECO:0000313" key="11">
    <source>
        <dbReference type="Proteomes" id="UP000361836"/>
    </source>
</evidence>
<accession>A0A5K1J7D1</accession>
<feature type="binding site" evidence="6">
    <location>
        <position position="170"/>
    </location>
    <ligand>
        <name>Zn(2+)</name>
        <dbReference type="ChEBI" id="CHEBI:29105"/>
    </ligand>
</feature>
<dbReference type="FunFam" id="3.40.50.720:FF:000033">
    <property type="entry name" value="Adenylyltransferase and sulfurtransferase MOCS3"/>
    <property type="match status" value="1"/>
</dbReference>
<evidence type="ECO:0000256" key="8">
    <source>
        <dbReference type="SAM" id="Phobius"/>
    </source>
</evidence>
<feature type="binding site" evidence="5">
    <location>
        <position position="61"/>
    </location>
    <ligand>
        <name>ATP</name>
        <dbReference type="ChEBI" id="CHEBI:30616"/>
    </ligand>
</feature>
<dbReference type="GO" id="GO:0005524">
    <property type="term" value="F:ATP binding"/>
    <property type="evidence" value="ECO:0007669"/>
    <property type="project" value="UniProtKB-KW"/>
</dbReference>
<feature type="binding site" evidence="5">
    <location>
        <position position="109"/>
    </location>
    <ligand>
        <name>ATP</name>
        <dbReference type="ChEBI" id="CHEBI:30616"/>
    </ligand>
</feature>
<feature type="binding site" evidence="6">
    <location>
        <position position="173"/>
    </location>
    <ligand>
        <name>Zn(2+)</name>
        <dbReference type="ChEBI" id="CHEBI:29105"/>
    </ligand>
</feature>
<keyword evidence="10" id="KW-0548">Nucleotidyltransferase</keyword>
<keyword evidence="11" id="KW-1185">Reference proteome</keyword>
<evidence type="ECO:0000256" key="2">
    <source>
        <dbReference type="ARBA" id="ARBA00022741"/>
    </source>
</evidence>
<keyword evidence="6" id="KW-0479">Metal-binding</keyword>
<dbReference type="InterPro" id="IPR000594">
    <property type="entry name" value="ThiF_NAD_FAD-bd"/>
</dbReference>
<dbReference type="GO" id="GO:0008641">
    <property type="term" value="F:ubiquitin-like modifier activating enzyme activity"/>
    <property type="evidence" value="ECO:0007669"/>
    <property type="project" value="InterPro"/>
</dbReference>
<keyword evidence="2 5" id="KW-0547">Nucleotide-binding</keyword>
<feature type="transmembrane region" description="Helical" evidence="8">
    <location>
        <begin position="33"/>
        <end position="60"/>
    </location>
</feature>
<evidence type="ECO:0000256" key="5">
    <source>
        <dbReference type="PIRSR" id="PIRSR612731-2"/>
    </source>
</evidence>
<evidence type="ECO:0000313" key="10">
    <source>
        <dbReference type="EMBL" id="VWL99360.1"/>
    </source>
</evidence>
<evidence type="ECO:0000256" key="4">
    <source>
        <dbReference type="PIRSR" id="PIRSR612731-1"/>
    </source>
</evidence>
<keyword evidence="8" id="KW-0472">Membrane</keyword>
<evidence type="ECO:0000259" key="9">
    <source>
        <dbReference type="Pfam" id="PF00899"/>
    </source>
</evidence>